<dbReference type="PRINTS" id="PR00821">
    <property type="entry name" value="TAGLIPASE"/>
</dbReference>
<proteinExistence type="inferred from homology"/>
<comment type="caution">
    <text evidence="7">The sequence shown here is derived from an EMBL/GenBank/DDBJ whole genome shotgun (WGS) entry which is preliminary data.</text>
</comment>
<keyword evidence="3" id="KW-0964">Secreted</keyword>
<dbReference type="Proteomes" id="UP001168821">
    <property type="component" value="Unassembled WGS sequence"/>
</dbReference>
<comment type="subcellular location">
    <subcellularLocation>
        <location evidence="1">Secreted</location>
    </subcellularLocation>
</comment>
<evidence type="ECO:0000313" key="7">
    <source>
        <dbReference type="EMBL" id="KAJ3642556.1"/>
    </source>
</evidence>
<dbReference type="GO" id="GO:0016298">
    <property type="term" value="F:lipase activity"/>
    <property type="evidence" value="ECO:0007669"/>
    <property type="project" value="InterPro"/>
</dbReference>
<protein>
    <recommendedName>
        <fullName evidence="6">Lipase domain-containing protein</fullName>
    </recommendedName>
</protein>
<sequence length="320" mass="36004">MVVAWFLVLFSVQSVISDEDVRDFNASRLFRLFKDLAQYRPNDVNDHDVTFYLFTRQESNVPMPLQGNTSIDLSKNTKLIIHGWIDNHNRSWYHHLTDAYLTHGDYNVIHVDWGRVSKSFYASSAANTQIVGRYVATFLLNHQFPPKNVHLIGHSLGAHIAGYAADIVEKNLTTKIRRISALDPAGPGFSSVVLGLEKPLVRENAEVVDVYHTDGGFLGLFIPLGSFDVYINGGVRIQPDCRSALGNFTAGLLFEELYCSHTRSYVYFTEIVNSTKFTCAKCGSLFQQMLDSCNLNKKYVFGAEDIDETYTGVCFVDTSK</sequence>
<comment type="similarity">
    <text evidence="2 4">Belongs to the AB hydrolase superfamily. Lipase family.</text>
</comment>
<name>A0AA38HRX2_9CUCU</name>
<dbReference type="AlphaFoldDB" id="A0AA38HRX2"/>
<feature type="signal peptide" evidence="5">
    <location>
        <begin position="1"/>
        <end position="17"/>
    </location>
</feature>
<evidence type="ECO:0000313" key="8">
    <source>
        <dbReference type="Proteomes" id="UP001168821"/>
    </source>
</evidence>
<dbReference type="GO" id="GO:0016042">
    <property type="term" value="P:lipid catabolic process"/>
    <property type="evidence" value="ECO:0007669"/>
    <property type="project" value="TreeGrafter"/>
</dbReference>
<dbReference type="GO" id="GO:0017171">
    <property type="term" value="F:serine hydrolase activity"/>
    <property type="evidence" value="ECO:0007669"/>
    <property type="project" value="TreeGrafter"/>
</dbReference>
<evidence type="ECO:0000256" key="5">
    <source>
        <dbReference type="SAM" id="SignalP"/>
    </source>
</evidence>
<accession>A0AA38HRX2</accession>
<keyword evidence="8" id="KW-1185">Reference proteome</keyword>
<organism evidence="7 8">
    <name type="scientific">Zophobas morio</name>
    <dbReference type="NCBI Taxonomy" id="2755281"/>
    <lineage>
        <taxon>Eukaryota</taxon>
        <taxon>Metazoa</taxon>
        <taxon>Ecdysozoa</taxon>
        <taxon>Arthropoda</taxon>
        <taxon>Hexapoda</taxon>
        <taxon>Insecta</taxon>
        <taxon>Pterygota</taxon>
        <taxon>Neoptera</taxon>
        <taxon>Endopterygota</taxon>
        <taxon>Coleoptera</taxon>
        <taxon>Polyphaga</taxon>
        <taxon>Cucujiformia</taxon>
        <taxon>Tenebrionidae</taxon>
        <taxon>Zophobas</taxon>
    </lineage>
</organism>
<evidence type="ECO:0000256" key="4">
    <source>
        <dbReference type="RuleBase" id="RU004262"/>
    </source>
</evidence>
<dbReference type="PANTHER" id="PTHR11610:SF173">
    <property type="entry name" value="LIPASE DOMAIN-CONTAINING PROTEIN-RELATED"/>
    <property type="match status" value="1"/>
</dbReference>
<evidence type="ECO:0000256" key="2">
    <source>
        <dbReference type="ARBA" id="ARBA00010701"/>
    </source>
</evidence>
<dbReference type="Pfam" id="PF00151">
    <property type="entry name" value="Lipase"/>
    <property type="match status" value="1"/>
</dbReference>
<feature type="domain" description="Lipase" evidence="6">
    <location>
        <begin position="38"/>
        <end position="285"/>
    </location>
</feature>
<dbReference type="InterPro" id="IPR013818">
    <property type="entry name" value="Lipase"/>
</dbReference>
<dbReference type="EMBL" id="JALNTZ010000008">
    <property type="protein sequence ID" value="KAJ3642556.1"/>
    <property type="molecule type" value="Genomic_DNA"/>
</dbReference>
<reference evidence="7" key="1">
    <citation type="journal article" date="2023" name="G3 (Bethesda)">
        <title>Whole genome assemblies of Zophobas morio and Tenebrio molitor.</title>
        <authorList>
            <person name="Kaur S."/>
            <person name="Stinson S.A."/>
            <person name="diCenzo G.C."/>
        </authorList>
    </citation>
    <scope>NUCLEOTIDE SEQUENCE</scope>
    <source>
        <strain evidence="7">QUZm001</strain>
    </source>
</reference>
<gene>
    <name evidence="7" type="ORF">Zmor_025321</name>
</gene>
<keyword evidence="5" id="KW-0732">Signal</keyword>
<dbReference type="InterPro" id="IPR029058">
    <property type="entry name" value="AB_hydrolase_fold"/>
</dbReference>
<dbReference type="PANTHER" id="PTHR11610">
    <property type="entry name" value="LIPASE"/>
    <property type="match status" value="1"/>
</dbReference>
<evidence type="ECO:0000256" key="3">
    <source>
        <dbReference type="ARBA" id="ARBA00022525"/>
    </source>
</evidence>
<evidence type="ECO:0000259" key="6">
    <source>
        <dbReference type="Pfam" id="PF00151"/>
    </source>
</evidence>
<dbReference type="Gene3D" id="3.40.50.1820">
    <property type="entry name" value="alpha/beta hydrolase"/>
    <property type="match status" value="1"/>
</dbReference>
<feature type="chain" id="PRO_5041258442" description="Lipase domain-containing protein" evidence="5">
    <location>
        <begin position="18"/>
        <end position="320"/>
    </location>
</feature>
<evidence type="ECO:0000256" key="1">
    <source>
        <dbReference type="ARBA" id="ARBA00004613"/>
    </source>
</evidence>
<dbReference type="GO" id="GO:0005615">
    <property type="term" value="C:extracellular space"/>
    <property type="evidence" value="ECO:0007669"/>
    <property type="project" value="TreeGrafter"/>
</dbReference>
<dbReference type="SUPFAM" id="SSF53474">
    <property type="entry name" value="alpha/beta-Hydrolases"/>
    <property type="match status" value="1"/>
</dbReference>
<dbReference type="InterPro" id="IPR000734">
    <property type="entry name" value="TAG_lipase"/>
</dbReference>